<dbReference type="GO" id="GO:0016684">
    <property type="term" value="F:oxidoreductase activity, acting on peroxide as acceptor"/>
    <property type="evidence" value="ECO:0007669"/>
    <property type="project" value="TreeGrafter"/>
</dbReference>
<dbReference type="InterPro" id="IPR006730">
    <property type="entry name" value="Sestrin"/>
</dbReference>
<gene>
    <name evidence="3" type="ORF">CIB84_012115</name>
</gene>
<dbReference type="Pfam" id="PF04636">
    <property type="entry name" value="PA26"/>
    <property type="match status" value="1"/>
</dbReference>
<feature type="coiled-coil region" evidence="1">
    <location>
        <begin position="19"/>
        <end position="53"/>
    </location>
</feature>
<feature type="signal peptide" evidence="2">
    <location>
        <begin position="1"/>
        <end position="22"/>
    </location>
</feature>
<dbReference type="PANTHER" id="PTHR12474">
    <property type="entry name" value="P53 REGULATED PA26 NUCLEAR PROTEIN SESTRIN"/>
    <property type="match status" value="1"/>
</dbReference>
<evidence type="ECO:0000256" key="2">
    <source>
        <dbReference type="SAM" id="SignalP"/>
    </source>
</evidence>
<evidence type="ECO:0000313" key="4">
    <source>
        <dbReference type="Proteomes" id="UP000237246"/>
    </source>
</evidence>
<accession>A0A2P4SJ51</accession>
<dbReference type="GO" id="GO:0016239">
    <property type="term" value="P:positive regulation of macroautophagy"/>
    <property type="evidence" value="ECO:0007669"/>
    <property type="project" value="TreeGrafter"/>
</dbReference>
<organism evidence="3 4">
    <name type="scientific">Bambusicola thoracicus</name>
    <name type="common">Chinese bamboo-partridge</name>
    <name type="synonym">Perdix thoracica</name>
    <dbReference type="NCBI Taxonomy" id="9083"/>
    <lineage>
        <taxon>Eukaryota</taxon>
        <taxon>Metazoa</taxon>
        <taxon>Chordata</taxon>
        <taxon>Craniata</taxon>
        <taxon>Vertebrata</taxon>
        <taxon>Euteleostomi</taxon>
        <taxon>Archelosauria</taxon>
        <taxon>Archosauria</taxon>
        <taxon>Dinosauria</taxon>
        <taxon>Saurischia</taxon>
        <taxon>Theropoda</taxon>
        <taxon>Coelurosauria</taxon>
        <taxon>Aves</taxon>
        <taxon>Neognathae</taxon>
        <taxon>Galloanserae</taxon>
        <taxon>Galliformes</taxon>
        <taxon>Phasianidae</taxon>
        <taxon>Perdicinae</taxon>
        <taxon>Bambusicola</taxon>
    </lineage>
</organism>
<evidence type="ECO:0000313" key="3">
    <source>
        <dbReference type="EMBL" id="POI24136.1"/>
    </source>
</evidence>
<keyword evidence="4" id="KW-1185">Reference proteome</keyword>
<dbReference type="GO" id="GO:0070728">
    <property type="term" value="F:L-leucine binding"/>
    <property type="evidence" value="ECO:0007669"/>
    <property type="project" value="TreeGrafter"/>
</dbReference>
<dbReference type="GO" id="GO:1904262">
    <property type="term" value="P:negative regulation of TORC1 signaling"/>
    <property type="evidence" value="ECO:0007669"/>
    <property type="project" value="TreeGrafter"/>
</dbReference>
<dbReference type="GO" id="GO:0005634">
    <property type="term" value="C:nucleus"/>
    <property type="evidence" value="ECO:0007669"/>
    <property type="project" value="InterPro"/>
</dbReference>
<dbReference type="GO" id="GO:1901031">
    <property type="term" value="P:regulation of response to reactive oxygen species"/>
    <property type="evidence" value="ECO:0007669"/>
    <property type="project" value="InterPro"/>
</dbReference>
<evidence type="ECO:0008006" key="5">
    <source>
        <dbReference type="Google" id="ProtNLM"/>
    </source>
</evidence>
<reference evidence="3 4" key="1">
    <citation type="submission" date="2018-01" db="EMBL/GenBank/DDBJ databases">
        <title>Comparison of the Chinese Bamboo Partridge and Red Junglefowl genome sequences highlights the importance of demography in genome evolution.</title>
        <authorList>
            <person name="Tiley G.P."/>
            <person name="Kimball R.T."/>
            <person name="Braun E.L."/>
            <person name="Burleigh J.G."/>
        </authorList>
    </citation>
    <scope>NUCLEOTIDE SEQUENCE [LARGE SCALE GENOMIC DNA]</scope>
    <source>
        <strain evidence="3">RTK389</strain>
        <tissue evidence="3">Blood</tissue>
    </source>
</reference>
<dbReference type="Proteomes" id="UP000237246">
    <property type="component" value="Unassembled WGS sequence"/>
</dbReference>
<protein>
    <recommendedName>
        <fullName evidence="5">SESN3</fullName>
    </recommendedName>
</protein>
<dbReference type="EMBL" id="PPHD01043517">
    <property type="protein sequence ID" value="POI24136.1"/>
    <property type="molecule type" value="Genomic_DNA"/>
</dbReference>
<dbReference type="AlphaFoldDB" id="A0A2P4SJ51"/>
<proteinExistence type="predicted"/>
<feature type="non-terminal residue" evidence="3">
    <location>
        <position position="236"/>
    </location>
</feature>
<keyword evidence="1" id="KW-0175">Coiled coil</keyword>
<feature type="chain" id="PRO_5015104950" description="SESN3" evidence="2">
    <location>
        <begin position="23"/>
        <end position="236"/>
    </location>
</feature>
<dbReference type="OrthoDB" id="337464at2759"/>
<comment type="caution">
    <text evidence="3">The sequence shown here is derived from an EMBL/GenBank/DDBJ whole genome shotgun (WGS) entry which is preliminary data.</text>
</comment>
<dbReference type="GO" id="GO:1990253">
    <property type="term" value="P:cellular response to leucine starvation"/>
    <property type="evidence" value="ECO:0007669"/>
    <property type="project" value="TreeGrafter"/>
</dbReference>
<dbReference type="GO" id="GO:0071233">
    <property type="term" value="P:cellular response to L-leucine"/>
    <property type="evidence" value="ECO:0007669"/>
    <property type="project" value="TreeGrafter"/>
</dbReference>
<dbReference type="PANTHER" id="PTHR12474:SF4">
    <property type="entry name" value="SESTRIN-3"/>
    <property type="match status" value="1"/>
</dbReference>
<evidence type="ECO:0000256" key="1">
    <source>
        <dbReference type="SAM" id="Coils"/>
    </source>
</evidence>
<keyword evidence="2" id="KW-0732">Signal</keyword>
<name>A0A2P4SJ51_BAMTH</name>
<sequence length="236" mass="27964">MTHAVCLLISQNILMCLQIADSLSELEALMERMKRLQEDKEDEEASQEEMDTRFEKEKKESLLVISGGIYVFMLFQVKLDFFEYKPEQTHLSKVFCCIFFTAFDDEIVSTDVSRYVEDPGFGYKDFARRGEDHLPTFRAQDYTWENHGFSLVNRLYSDIGHLLDEKFRMVYNLTYNTMATHEDVDTTTLRRALFNYVHCMYGIRYDDYDYGEVNQLLERSLKVYIKTVTCYPERTT</sequence>